<keyword evidence="4" id="KW-1185">Reference proteome</keyword>
<proteinExistence type="predicted"/>
<protein>
    <submittedName>
        <fullName evidence="3">Intron-encoded HNH endonuclease</fullName>
    </submittedName>
</protein>
<dbReference type="GeneID" id="75576103"/>
<dbReference type="CDD" id="cd00085">
    <property type="entry name" value="HNHc"/>
    <property type="match status" value="1"/>
</dbReference>
<sequence length="284" mass="32763">MSIKFNFNSFKTVDKKESIRKGNGSVKRVCAFCGKEFITYPWRGAGKYCSHKCATDATKVEHIPNVKCCICNKPIYIKPSRFERSKTKMFTCSKECMGKMRSRVFVGELNPNYNNTKDRVLYTNNGKQYYHCIRHNHPYKGYLDYVPEHRLIIEEHYNLFDKKYFNIIDGKYYLKPEIDVHHIDKNGLNNDINNLIPLTRSEHTSIHNNEKTIIRDVDGRIKTVVFKQGELLETHNDNDNQQPSISSNAFKGSTTNSRVQTDNAEDSNADTSALPSINTSDDIV</sequence>
<evidence type="ECO:0000313" key="3">
    <source>
        <dbReference type="EMBL" id="DAB41554.1"/>
    </source>
</evidence>
<keyword evidence="3" id="KW-0540">Nuclease</keyword>
<evidence type="ECO:0000259" key="2">
    <source>
        <dbReference type="SMART" id="SM00507"/>
    </source>
</evidence>
<dbReference type="RefSeq" id="YP_010509441.1">
    <property type="nucleotide sequence ID" value="NC_067194.1"/>
</dbReference>
<gene>
    <name evidence="3" type="primary">KP06_gp35</name>
</gene>
<dbReference type="Gene3D" id="3.90.75.20">
    <property type="match status" value="1"/>
</dbReference>
<name>A0A348JCQ9_9CAUD</name>
<feature type="compositionally biased region" description="Polar residues" evidence="1">
    <location>
        <begin position="239"/>
        <end position="262"/>
    </location>
</feature>
<keyword evidence="3" id="KW-0378">Hydrolase</keyword>
<dbReference type="Proteomes" id="UP001097704">
    <property type="component" value="Segment"/>
</dbReference>
<feature type="region of interest" description="Disordered" evidence="1">
    <location>
        <begin position="233"/>
        <end position="284"/>
    </location>
</feature>
<organism evidence="3 4">
    <name type="scientific">Carjivirus communis</name>
    <dbReference type="NCBI Taxonomy" id="2955582"/>
    <lineage>
        <taxon>Viruses</taxon>
        <taxon>Duplodnaviria</taxon>
        <taxon>Heunggongvirae</taxon>
        <taxon>Uroviricota</taxon>
        <taxon>Caudoviricetes</taxon>
        <taxon>Crassvirales</taxon>
        <taxon>Intestiviridae</taxon>
        <taxon>Crudevirinae</taxon>
        <taxon>Carjivirus</taxon>
    </lineage>
</organism>
<feature type="compositionally biased region" description="Polar residues" evidence="1">
    <location>
        <begin position="269"/>
        <end position="284"/>
    </location>
</feature>
<dbReference type="EMBL" id="BK010471">
    <property type="protein sequence ID" value="DAB41554.1"/>
    <property type="molecule type" value="Genomic_DNA"/>
</dbReference>
<feature type="domain" description="HNH nuclease" evidence="2">
    <location>
        <begin position="152"/>
        <end position="204"/>
    </location>
</feature>
<reference evidence="3 4" key="1">
    <citation type="journal article" date="2014" name="Nat. Commun.">
        <title>A highly abundant bacteriophage discovered in the unknown sequences of human faecal metagenomes.</title>
        <authorList>
            <person name="Dutilh B.E."/>
            <person name="Cassman N."/>
            <person name="McNair K."/>
            <person name="Sanchez S.E."/>
            <person name="Silva G.G."/>
            <person name="Boling L."/>
            <person name="Barr J.J."/>
            <person name="Speth D.R."/>
            <person name="Seguritan V."/>
            <person name="Aziz R.K."/>
            <person name="Felts B."/>
            <person name="Dinsdale E.A."/>
            <person name="Mokili J.L."/>
            <person name="Edwards R.A."/>
        </authorList>
    </citation>
    <scope>NUCLEOTIDE SEQUENCE [LARGE SCALE GENOMIC DNA]</scope>
</reference>
<dbReference type="KEGG" id="vg:75576103"/>
<keyword evidence="3" id="KW-0255">Endonuclease</keyword>
<evidence type="ECO:0000256" key="1">
    <source>
        <dbReference type="SAM" id="MobiDB-lite"/>
    </source>
</evidence>
<accession>A0A348JCQ9</accession>
<dbReference type="Pfam" id="PF13392">
    <property type="entry name" value="HNH_3"/>
    <property type="match status" value="1"/>
</dbReference>
<dbReference type="InterPro" id="IPR003615">
    <property type="entry name" value="HNH_nuc"/>
</dbReference>
<evidence type="ECO:0000313" key="4">
    <source>
        <dbReference type="Proteomes" id="UP001097704"/>
    </source>
</evidence>
<dbReference type="GO" id="GO:0004519">
    <property type="term" value="F:endonuclease activity"/>
    <property type="evidence" value="ECO:0007669"/>
    <property type="project" value="UniProtKB-KW"/>
</dbReference>
<dbReference type="SMART" id="SM00507">
    <property type="entry name" value="HNHc"/>
    <property type="match status" value="1"/>
</dbReference>